<comment type="similarity">
    <text evidence="1 2">Belongs to the small heat shock protein (HSP20) family.</text>
</comment>
<evidence type="ECO:0000313" key="5">
    <source>
        <dbReference type="Proteomes" id="UP000034607"/>
    </source>
</evidence>
<dbReference type="AlphaFoldDB" id="A0A0G1RH42"/>
<accession>A0A0G1RH42</accession>
<evidence type="ECO:0000259" key="3">
    <source>
        <dbReference type="PROSITE" id="PS01031"/>
    </source>
</evidence>
<dbReference type="InterPro" id="IPR031107">
    <property type="entry name" value="Small_HSP"/>
</dbReference>
<dbReference type="InterPro" id="IPR002068">
    <property type="entry name" value="A-crystallin/Hsp20_dom"/>
</dbReference>
<dbReference type="CDD" id="cd06464">
    <property type="entry name" value="ACD_sHsps-like"/>
    <property type="match status" value="1"/>
</dbReference>
<dbReference type="InterPro" id="IPR008978">
    <property type="entry name" value="HSP20-like_chaperone"/>
</dbReference>
<protein>
    <recommendedName>
        <fullName evidence="3">SHSP domain-containing protein</fullName>
    </recommendedName>
</protein>
<reference evidence="4 5" key="1">
    <citation type="journal article" date="2015" name="Nature">
        <title>rRNA introns, odd ribosomes, and small enigmatic genomes across a large radiation of phyla.</title>
        <authorList>
            <person name="Brown C.T."/>
            <person name="Hug L.A."/>
            <person name="Thomas B.C."/>
            <person name="Sharon I."/>
            <person name="Castelle C.J."/>
            <person name="Singh A."/>
            <person name="Wilkins M.J."/>
            <person name="Williams K.H."/>
            <person name="Banfield J.F."/>
        </authorList>
    </citation>
    <scope>NUCLEOTIDE SEQUENCE [LARGE SCALE GENOMIC DNA]</scope>
</reference>
<dbReference type="Gene3D" id="2.60.40.790">
    <property type="match status" value="1"/>
</dbReference>
<dbReference type="Pfam" id="PF00011">
    <property type="entry name" value="HSP20"/>
    <property type="match status" value="1"/>
</dbReference>
<sequence>MAFDLITRPFWRWPAVFEDDEDWLVPATGTPGGITISEDDKNVFVSASLPGVAENDIDVTFDKGSLWIKGESRQEEENKKLKYYRKATSSFSYRVAVPGELDPNVEPDAAYKNGVMTVKFTKTPASQPKKITVRSKK</sequence>
<comment type="caution">
    <text evidence="4">The sequence shown here is derived from an EMBL/GenBank/DDBJ whole genome shotgun (WGS) entry which is preliminary data.</text>
</comment>
<dbReference type="PROSITE" id="PS01031">
    <property type="entry name" value="SHSP"/>
    <property type="match status" value="1"/>
</dbReference>
<evidence type="ECO:0000313" key="4">
    <source>
        <dbReference type="EMBL" id="KKU56476.1"/>
    </source>
</evidence>
<evidence type="ECO:0000256" key="1">
    <source>
        <dbReference type="PROSITE-ProRule" id="PRU00285"/>
    </source>
</evidence>
<organism evidence="4 5">
    <name type="scientific">Candidatus Amesbacteria bacterium GW2011_GWA2_47_11</name>
    <dbReference type="NCBI Taxonomy" id="1618357"/>
    <lineage>
        <taxon>Bacteria</taxon>
        <taxon>Candidatus Amesiibacteriota</taxon>
    </lineage>
</organism>
<proteinExistence type="inferred from homology"/>
<gene>
    <name evidence="4" type="ORF">UX78_C0007G0002</name>
</gene>
<dbReference type="PANTHER" id="PTHR11527">
    <property type="entry name" value="HEAT-SHOCK PROTEIN 20 FAMILY MEMBER"/>
    <property type="match status" value="1"/>
</dbReference>
<dbReference type="SUPFAM" id="SSF49764">
    <property type="entry name" value="HSP20-like chaperones"/>
    <property type="match status" value="1"/>
</dbReference>
<evidence type="ECO:0000256" key="2">
    <source>
        <dbReference type="RuleBase" id="RU003616"/>
    </source>
</evidence>
<name>A0A0G1RH42_9BACT</name>
<feature type="domain" description="SHSP" evidence="3">
    <location>
        <begin position="24"/>
        <end position="136"/>
    </location>
</feature>
<dbReference type="Proteomes" id="UP000034607">
    <property type="component" value="Unassembled WGS sequence"/>
</dbReference>
<dbReference type="EMBL" id="LCNM01000007">
    <property type="protein sequence ID" value="KKU56476.1"/>
    <property type="molecule type" value="Genomic_DNA"/>
</dbReference>